<comment type="similarity">
    <text evidence="2">Belongs to the ABC transporter superfamily. ABCC family. Conjugate transporter (TC 3.A.1.208) subfamily.</text>
</comment>
<gene>
    <name evidence="16" type="ORF">CVT24_006762</name>
</gene>
<keyword evidence="3" id="KW-0813">Transport</keyword>
<dbReference type="Pfam" id="PF00625">
    <property type="entry name" value="Guanylate_kin"/>
    <property type="match status" value="1"/>
</dbReference>
<dbReference type="OrthoDB" id="6500128at2759"/>
<feature type="domain" description="Guanylate kinase-like" evidence="13">
    <location>
        <begin position="10"/>
        <end position="46"/>
    </location>
</feature>
<keyword evidence="8" id="KW-1278">Translocase</keyword>
<dbReference type="Pfam" id="PF24357">
    <property type="entry name" value="TMD0_ABC"/>
    <property type="match status" value="1"/>
</dbReference>
<feature type="transmembrane region" description="Helical" evidence="12">
    <location>
        <begin position="172"/>
        <end position="191"/>
    </location>
</feature>
<accession>A0A409VED3</accession>
<feature type="transmembrane region" description="Helical" evidence="12">
    <location>
        <begin position="506"/>
        <end position="532"/>
    </location>
</feature>
<dbReference type="FunFam" id="3.40.50.300:FF:000450">
    <property type="entry name" value="ABC transporter C family member 2"/>
    <property type="match status" value="1"/>
</dbReference>
<dbReference type="InterPro" id="IPR036640">
    <property type="entry name" value="ABC1_TM_sf"/>
</dbReference>
<dbReference type="InterPro" id="IPR017871">
    <property type="entry name" value="ABC_transporter-like_CS"/>
</dbReference>
<dbReference type="CDD" id="cd03250">
    <property type="entry name" value="ABCC_MRP_domain1"/>
    <property type="match status" value="1"/>
</dbReference>
<feature type="transmembrane region" description="Helical" evidence="12">
    <location>
        <begin position="1045"/>
        <end position="1075"/>
    </location>
</feature>
<feature type="domain" description="ABC transmembrane type-1" evidence="15">
    <location>
        <begin position="311"/>
        <end position="571"/>
    </location>
</feature>
<dbReference type="InterPro" id="IPR050173">
    <property type="entry name" value="ABC_transporter_C-like"/>
</dbReference>
<dbReference type="InterPro" id="IPR027417">
    <property type="entry name" value="P-loop_NTPase"/>
</dbReference>
<feature type="transmembrane region" description="Helical" evidence="12">
    <location>
        <begin position="1151"/>
        <end position="1171"/>
    </location>
</feature>
<feature type="domain" description="ABC transmembrane type-1" evidence="15">
    <location>
        <begin position="927"/>
        <end position="1206"/>
    </location>
</feature>
<dbReference type="InterPro" id="IPR008145">
    <property type="entry name" value="GK/Ca_channel_bsu"/>
</dbReference>
<feature type="transmembrane region" description="Helical" evidence="12">
    <location>
        <begin position="77"/>
        <end position="98"/>
    </location>
</feature>
<organism evidence="16 17">
    <name type="scientific">Panaeolus cyanescens</name>
    <dbReference type="NCBI Taxonomy" id="181874"/>
    <lineage>
        <taxon>Eukaryota</taxon>
        <taxon>Fungi</taxon>
        <taxon>Dikarya</taxon>
        <taxon>Basidiomycota</taxon>
        <taxon>Agaricomycotina</taxon>
        <taxon>Agaricomycetes</taxon>
        <taxon>Agaricomycetidae</taxon>
        <taxon>Agaricales</taxon>
        <taxon>Agaricineae</taxon>
        <taxon>Galeropsidaceae</taxon>
        <taxon>Panaeolus</taxon>
    </lineage>
</organism>
<dbReference type="Pfam" id="PF00664">
    <property type="entry name" value="ABC_membrane"/>
    <property type="match status" value="2"/>
</dbReference>
<evidence type="ECO:0000259" key="14">
    <source>
        <dbReference type="PROSITE" id="PS50893"/>
    </source>
</evidence>
<evidence type="ECO:0000256" key="12">
    <source>
        <dbReference type="SAM" id="Phobius"/>
    </source>
</evidence>
<dbReference type="CDD" id="cd18579">
    <property type="entry name" value="ABC_6TM_ABCC_D1"/>
    <property type="match status" value="1"/>
</dbReference>
<feature type="region of interest" description="Disordered" evidence="11">
    <location>
        <begin position="831"/>
        <end position="856"/>
    </location>
</feature>
<dbReference type="GO" id="GO:0016887">
    <property type="term" value="F:ATP hydrolysis activity"/>
    <property type="evidence" value="ECO:0007669"/>
    <property type="project" value="InterPro"/>
</dbReference>
<dbReference type="InterPro" id="IPR003439">
    <property type="entry name" value="ABC_transporter-like_ATP-bd"/>
</dbReference>
<evidence type="ECO:0000256" key="6">
    <source>
        <dbReference type="ARBA" id="ARBA00022741"/>
    </source>
</evidence>
<keyword evidence="10 12" id="KW-0472">Membrane</keyword>
<dbReference type="FunFam" id="3.40.50.300:FF:000565">
    <property type="entry name" value="ABC bile acid transporter"/>
    <property type="match status" value="1"/>
</dbReference>
<dbReference type="GO" id="GO:0005524">
    <property type="term" value="F:ATP binding"/>
    <property type="evidence" value="ECO:0007669"/>
    <property type="project" value="UniProtKB-KW"/>
</dbReference>
<evidence type="ECO:0000256" key="8">
    <source>
        <dbReference type="ARBA" id="ARBA00022967"/>
    </source>
</evidence>
<dbReference type="Pfam" id="PF00005">
    <property type="entry name" value="ABC_tran"/>
    <property type="match status" value="2"/>
</dbReference>
<dbReference type="InterPro" id="IPR044746">
    <property type="entry name" value="ABCC_6TM_D1"/>
</dbReference>
<feature type="transmembrane region" description="Helical" evidence="12">
    <location>
        <begin position="355"/>
        <end position="379"/>
    </location>
</feature>
<evidence type="ECO:0000256" key="4">
    <source>
        <dbReference type="ARBA" id="ARBA00022692"/>
    </source>
</evidence>
<evidence type="ECO:0000256" key="10">
    <source>
        <dbReference type="ARBA" id="ARBA00023136"/>
    </source>
</evidence>
<dbReference type="PROSITE" id="PS50052">
    <property type="entry name" value="GUANYLATE_KINASE_2"/>
    <property type="match status" value="1"/>
</dbReference>
<dbReference type="EMBL" id="NHTK01006126">
    <property type="protein sequence ID" value="PPQ63317.1"/>
    <property type="molecule type" value="Genomic_DNA"/>
</dbReference>
<evidence type="ECO:0008006" key="18">
    <source>
        <dbReference type="Google" id="ProtNLM"/>
    </source>
</evidence>
<protein>
    <recommendedName>
        <fullName evidence="18">Metal resistance protein YCF1</fullName>
    </recommendedName>
</protein>
<dbReference type="InterPro" id="IPR008144">
    <property type="entry name" value="Guanylate_kin-like_dom"/>
</dbReference>
<feature type="domain" description="ABC transporter" evidence="14">
    <location>
        <begin position="1243"/>
        <end position="1478"/>
    </location>
</feature>
<dbReference type="PROSITE" id="PS50893">
    <property type="entry name" value="ABC_TRANSPORTER_2"/>
    <property type="match status" value="2"/>
</dbReference>
<dbReference type="GO" id="GO:0140359">
    <property type="term" value="F:ABC-type transporter activity"/>
    <property type="evidence" value="ECO:0007669"/>
    <property type="project" value="InterPro"/>
</dbReference>
<dbReference type="InterPro" id="IPR056227">
    <property type="entry name" value="TMD0_ABC"/>
</dbReference>
<evidence type="ECO:0000256" key="5">
    <source>
        <dbReference type="ARBA" id="ARBA00022737"/>
    </source>
</evidence>
<feature type="transmembrane region" description="Helical" evidence="12">
    <location>
        <begin position="118"/>
        <end position="138"/>
    </location>
</feature>
<dbReference type="CDD" id="cd03244">
    <property type="entry name" value="ABCC_MRP_domain2"/>
    <property type="match status" value="1"/>
</dbReference>
<dbReference type="Proteomes" id="UP000284842">
    <property type="component" value="Unassembled WGS sequence"/>
</dbReference>
<feature type="transmembrane region" description="Helical" evidence="12">
    <location>
        <begin position="1003"/>
        <end position="1025"/>
    </location>
</feature>
<name>A0A409VED3_9AGAR</name>
<evidence type="ECO:0000259" key="13">
    <source>
        <dbReference type="PROSITE" id="PS50052"/>
    </source>
</evidence>
<dbReference type="CDD" id="cd18603">
    <property type="entry name" value="ABC_6TM_MRP1_2_3_6_D2_like"/>
    <property type="match status" value="1"/>
</dbReference>
<evidence type="ECO:0000313" key="17">
    <source>
        <dbReference type="Proteomes" id="UP000284842"/>
    </source>
</evidence>
<dbReference type="SUPFAM" id="SSF52540">
    <property type="entry name" value="P-loop containing nucleoside triphosphate hydrolases"/>
    <property type="match status" value="3"/>
</dbReference>
<dbReference type="Gene3D" id="3.40.50.300">
    <property type="entry name" value="P-loop containing nucleotide triphosphate hydrolases"/>
    <property type="match status" value="3"/>
</dbReference>
<dbReference type="InParanoid" id="A0A409VED3"/>
<dbReference type="PANTHER" id="PTHR24223">
    <property type="entry name" value="ATP-BINDING CASSETTE SUB-FAMILY C"/>
    <property type="match status" value="1"/>
</dbReference>
<evidence type="ECO:0000256" key="2">
    <source>
        <dbReference type="ARBA" id="ARBA00009726"/>
    </source>
</evidence>
<feature type="transmembrane region" description="Helical" evidence="12">
    <location>
        <begin position="203"/>
        <end position="221"/>
    </location>
</feature>
<comment type="caution">
    <text evidence="16">The sequence shown here is derived from an EMBL/GenBank/DDBJ whole genome shotgun (WGS) entry which is preliminary data.</text>
</comment>
<dbReference type="GO" id="GO:0000329">
    <property type="term" value="C:fungal-type vacuole membrane"/>
    <property type="evidence" value="ECO:0007669"/>
    <property type="project" value="UniProtKB-ARBA"/>
</dbReference>
<sequence>MTATLGRDFVRPLVLSGPSGVGKSTLLHRLFAEFPDHFGFSVSPLTTMFPSCHHREGWNIVSPYREFDSTPCFEEGILLSSLLALLFLFSLFRSWFLVFRHEHLQRSRKSKLLLNTKLAFLILATATSLANVLFIVFTETTVALLTYYILEPISFAFAAILTFYNHTRTKRASTILLVFWPLYIISTIVWTRTMLDTHFHPRIVLYLKWAAVLLGSVSYILEIIGPNVGLSPSEKAEKENPVSLASVYSIWTFGWMTPLMRKGASQVITEEDLPPLQKHDEAYELGNDLKTALQKHTLWKALFIAYGGPYATAAFLKVIQDLLAFAQPQLLRLLLSYISFYQATRFQPESRPSKFEGFAIVLVMFVASTVQTVSLNQYFQRTFETGMRVRAGLVTAIYDKALVLSNDERSRASGDIVNLMSVDATRLQDLCTYGLIAISGPLQAIIARILKRMQEQQMKNRDKRTRLMSEVLANIKSIKFYAWEYTFMRRILDVRNNQEMKMLKKIGVVTACNMALWSGIPLLVAFSSFAVAAVTSSTPLTSDIIFPAISLFMLLQFPLAMFSQVTSNIIEAMVSVQRLTDFLTADELQKDARKVTEKPSLQRGDVVLSIKDGDFSWSKTNIEPTLEGIDLTVRKGELVGVLGRVGAGKSSLLSAIIGDMTRREGEVELFGTVAYAPQNPWIMSATVRENILFFHEYDETFYNLVIEGCALGQDLALLPNGDMTEVGEKGLTLSGGQRARIALARAVYARADLVLLDDCLAAVDSHVARHVFDKVIGPNGLLSTKARILVTNSIAFVKHFDSLLFIRRGIVLERGSYQYLSSNPNSEISKLIAGHGAGSDSGTSTPYTSGTLTPNDELLSMSDHASNLSEKLRHRQSFQRARIAPPPVGQPISTGLTKEHKEQGRVKIEVYKQYIQAASKIGFTFFLIATVAQQAASVLATLTLRYWGEHNREVGSNDGMFKYLLVYGFFSLSSTLLGAASAILMWVFCALKSSKRLHDGVKALLAAPLSFFELTPTGRILNLFSRDTYVVDQILARVIQGLCRTLAVCLSILVVIGASFPPFLLAVIPLGWFYIRVMKYYLATSRELKRLDAVTRSPIFAWFSESLAGLSTIRAFSQQTIFTRANERRIDHNQICYLPSISVNRWLSVRLEFVGAMIILIVASLAMWALITTGVDAGLVGLVLSYALNTTSSLNWVVRSASEVEQNIVSVERILHQTEITPEAPKEIPETKPVGEWPSHGKIEFSHYSTRYRPELDLVLRDISLTINAKEKVGICGRTGAGKSSLLLALFRIIEPASGTIFIDGVDIGKIGLQDLRSGLAIVPQSPDLFEGSLRENIDPVGEYSDNDIWVALEQVHLKSYVEALEGKLDTAVREGGSSLSAGQRQLLCFARALLKKSKILVLDEATSAVDLDTDKAIQEITKGPAFADVTILTIAHRLNTIVNSDRVLVMDAGKVAEWDKPTTLLENPQSLFYSLAKEAGLTSN</sequence>
<dbReference type="STRING" id="181874.A0A409VED3"/>
<proteinExistence type="inferred from homology"/>
<dbReference type="InterPro" id="IPR003593">
    <property type="entry name" value="AAA+_ATPase"/>
</dbReference>
<keyword evidence="7" id="KW-0067">ATP-binding</keyword>
<evidence type="ECO:0000256" key="1">
    <source>
        <dbReference type="ARBA" id="ARBA00004128"/>
    </source>
</evidence>
<feature type="transmembrane region" description="Helical" evidence="12">
    <location>
        <begin position="964"/>
        <end position="991"/>
    </location>
</feature>
<dbReference type="SMART" id="SM00382">
    <property type="entry name" value="AAA"/>
    <property type="match status" value="3"/>
</dbReference>
<feature type="transmembrane region" description="Helical" evidence="12">
    <location>
        <begin position="298"/>
        <end position="316"/>
    </location>
</feature>
<dbReference type="PANTHER" id="PTHR24223:SF443">
    <property type="entry name" value="MULTIDRUG-RESISTANCE LIKE PROTEIN 1, ISOFORM I"/>
    <property type="match status" value="1"/>
</dbReference>
<keyword evidence="4 12" id="KW-0812">Transmembrane</keyword>
<feature type="domain" description="ABC transporter" evidence="14">
    <location>
        <begin position="610"/>
        <end position="833"/>
    </location>
</feature>
<feature type="compositionally biased region" description="Polar residues" evidence="11">
    <location>
        <begin position="840"/>
        <end position="854"/>
    </location>
</feature>
<feature type="transmembrane region" description="Helical" evidence="12">
    <location>
        <begin position="921"/>
        <end position="944"/>
    </location>
</feature>
<evidence type="ECO:0000256" key="7">
    <source>
        <dbReference type="ARBA" id="ARBA00022840"/>
    </source>
</evidence>
<dbReference type="InterPro" id="IPR011527">
    <property type="entry name" value="ABC1_TM_dom"/>
</dbReference>
<evidence type="ECO:0000256" key="11">
    <source>
        <dbReference type="SAM" id="MobiDB-lite"/>
    </source>
</evidence>
<keyword evidence="5" id="KW-0677">Repeat</keyword>
<dbReference type="SUPFAM" id="SSF90123">
    <property type="entry name" value="ABC transporter transmembrane region"/>
    <property type="match status" value="2"/>
</dbReference>
<keyword evidence="9 12" id="KW-1133">Transmembrane helix</keyword>
<reference evidence="16 17" key="1">
    <citation type="journal article" date="2018" name="Evol. Lett.">
        <title>Horizontal gene cluster transfer increased hallucinogenic mushroom diversity.</title>
        <authorList>
            <person name="Reynolds H.T."/>
            <person name="Vijayakumar V."/>
            <person name="Gluck-Thaler E."/>
            <person name="Korotkin H.B."/>
            <person name="Matheny P.B."/>
            <person name="Slot J.C."/>
        </authorList>
    </citation>
    <scope>NUCLEOTIDE SEQUENCE [LARGE SCALE GENOMIC DNA]</scope>
    <source>
        <strain evidence="16 17">2629</strain>
    </source>
</reference>
<feature type="transmembrane region" description="Helical" evidence="12">
    <location>
        <begin position="144"/>
        <end position="165"/>
    </location>
</feature>
<keyword evidence="6" id="KW-0547">Nucleotide-binding</keyword>
<keyword evidence="17" id="KW-1185">Reference proteome</keyword>
<dbReference type="FunCoup" id="A0A409VED3">
    <property type="interactions" value="124"/>
</dbReference>
<evidence type="ECO:0000256" key="3">
    <source>
        <dbReference type="ARBA" id="ARBA00022448"/>
    </source>
</evidence>
<comment type="subcellular location">
    <subcellularLocation>
        <location evidence="1">Vacuole membrane</location>
        <topology evidence="1">Multi-pass membrane protein</topology>
    </subcellularLocation>
</comment>
<evidence type="ECO:0000259" key="15">
    <source>
        <dbReference type="PROSITE" id="PS50929"/>
    </source>
</evidence>
<feature type="transmembrane region" description="Helical" evidence="12">
    <location>
        <begin position="544"/>
        <end position="563"/>
    </location>
</feature>
<dbReference type="PROSITE" id="PS50929">
    <property type="entry name" value="ABC_TM1F"/>
    <property type="match status" value="2"/>
</dbReference>
<dbReference type="PROSITE" id="PS00211">
    <property type="entry name" value="ABC_TRANSPORTER_1"/>
    <property type="match status" value="2"/>
</dbReference>
<evidence type="ECO:0000313" key="16">
    <source>
        <dbReference type="EMBL" id="PPQ63317.1"/>
    </source>
</evidence>
<evidence type="ECO:0000256" key="9">
    <source>
        <dbReference type="ARBA" id="ARBA00022989"/>
    </source>
</evidence>
<dbReference type="FunFam" id="1.20.1560.10:FF:000010">
    <property type="entry name" value="Multidrug resistance-associated ABC transporter"/>
    <property type="match status" value="1"/>
</dbReference>
<dbReference type="Gene3D" id="1.20.1560.10">
    <property type="entry name" value="ABC transporter type 1, transmembrane domain"/>
    <property type="match status" value="2"/>
</dbReference>